<keyword evidence="3" id="KW-0378">Hydrolase</keyword>
<evidence type="ECO:0008006" key="10">
    <source>
        <dbReference type="Google" id="ProtNLM"/>
    </source>
</evidence>
<dbReference type="EMBL" id="NBNE01001785">
    <property type="protein sequence ID" value="OWZ12660.1"/>
    <property type="molecule type" value="Genomic_DNA"/>
</dbReference>
<keyword evidence="4" id="KW-0863">Zinc-finger</keyword>
<dbReference type="PANTHER" id="PTHR31569">
    <property type="entry name" value="SWIM-TYPE DOMAIN-CONTAINING PROTEIN"/>
    <property type="match status" value="1"/>
</dbReference>
<dbReference type="Gene3D" id="3.40.395.10">
    <property type="entry name" value="Adenoviral Proteinase, Chain A"/>
    <property type="match status" value="1"/>
</dbReference>
<dbReference type="AlphaFoldDB" id="A0A225W756"/>
<comment type="similarity">
    <text evidence="1">Belongs to the peptidase C48 family.</text>
</comment>
<evidence type="ECO:0000256" key="4">
    <source>
        <dbReference type="PROSITE-ProRule" id="PRU00325"/>
    </source>
</evidence>
<organism evidence="8 9">
    <name type="scientific">Phytophthora megakarya</name>
    <dbReference type="NCBI Taxonomy" id="4795"/>
    <lineage>
        <taxon>Eukaryota</taxon>
        <taxon>Sar</taxon>
        <taxon>Stramenopiles</taxon>
        <taxon>Oomycota</taxon>
        <taxon>Peronosporomycetes</taxon>
        <taxon>Peronosporales</taxon>
        <taxon>Peronosporaceae</taxon>
        <taxon>Phytophthora</taxon>
    </lineage>
</organism>
<dbReference type="InterPro" id="IPR052579">
    <property type="entry name" value="Zinc_finger_SWIM"/>
</dbReference>
<feature type="compositionally biased region" description="Low complexity" evidence="5">
    <location>
        <begin position="510"/>
        <end position="538"/>
    </location>
</feature>
<sequence>MAHDAFGKGQFVQHALLQNERWPTLLTALEEFKANNPAWTKVQCVLIDKDFTEMSVLKKAFPGVRILLCQFHVLKYLREEIASAEYGFNTWQKEQLRGVMNLLVYAKTEVEYEKHLRYMEHVASMGVPVVAGGYESDIVCERSGAVEDQSGDIGDQSGRIGQTADVNHITLSSHAFVTYFGKNWDDCRDLWCAYKRQNAVTMGNNTNNRLEASWKQLKEWVNSFMAVDECIASIMYYQSLQERRFMDEVYKMVNVQHVGYGIEMSLVANLVSEHACELIHEQYVYALGHASYTFYEGCPDVYFVKSESKEVDALDEFNTEYSVTKRNWTCSCLFMTTRLLPCRHVFFLRKSLNMETVIPTQLLHHRWLLTSVRSAFKFEAPNAVASGDSFAVKSILTTDLRPWDSNRKYREAFHVASEICDTMTGLGMTQYRDAMRCLKELSKRFKKGNFDSRAPNQQSLPDDRSDVHHSDINCHLVDVGEHHSRRQLVTDSIRSQSELVAQPDLSTEASTQSGQLGTQSSKSGQSGTQSGQSGQSGTKPGESGMTTLEAVEGSTFEVASPPRSRGRPKQTPRAKKSARNKAISDAEEDSELYSLNISLANVQDVVNNQPTYASAADLLSRFKLIDFAKKLKAPTAHKISALSAPKVLTVISSITRMLRLEFIERCKVKVSGLQKRQKNANGTNLAEKDIAVEIIGVGIYSTEMLGVMKKWHTAMKSIRHVDKAVTWIDTIDFNVDVPEHFQVERDPNILAKLKDIPLFSTQVRKSTLGDCTINALMLKLFGEREDIIVVDTSVAGNVMNGYQPVQSMKNIFEVVHGKKILIPVICGKNHWCSIMMDLQLKDVCIYDPMNSTYGVHVRPLADKLANMVPDAAPRTYRIRKYDGDLGVQLDTYNCGIYMLVAFEQFAGAENLGLLNRKVIEFLRYRYLCMCI</sequence>
<reference evidence="9" key="1">
    <citation type="submission" date="2017-03" db="EMBL/GenBank/DDBJ databases">
        <title>Phytopthora megakarya and P. palmivora, two closely related causual agents of cacao black pod achieved similar genome size and gene model numbers by different mechanisms.</title>
        <authorList>
            <person name="Ali S."/>
            <person name="Shao J."/>
            <person name="Larry D.J."/>
            <person name="Kronmiller B."/>
            <person name="Shen D."/>
            <person name="Strem M.D."/>
            <person name="Melnick R.L."/>
            <person name="Guiltinan M.J."/>
            <person name="Tyler B.M."/>
            <person name="Meinhardt L.W."/>
            <person name="Bailey B.A."/>
        </authorList>
    </citation>
    <scope>NUCLEOTIDE SEQUENCE [LARGE SCALE GENOMIC DNA]</scope>
    <source>
        <strain evidence="9">zdho120</strain>
    </source>
</reference>
<dbReference type="PANTHER" id="PTHR31569:SF4">
    <property type="entry name" value="SWIM-TYPE DOMAIN-CONTAINING PROTEIN"/>
    <property type="match status" value="1"/>
</dbReference>
<dbReference type="Pfam" id="PF21056">
    <property type="entry name" value="ZSWIM1-3_RNaseH-like"/>
    <property type="match status" value="1"/>
</dbReference>
<gene>
    <name evidence="8" type="ORF">PHMEG_00014139</name>
</gene>
<evidence type="ECO:0000256" key="2">
    <source>
        <dbReference type="ARBA" id="ARBA00022670"/>
    </source>
</evidence>
<dbReference type="Proteomes" id="UP000198211">
    <property type="component" value="Unassembled WGS sequence"/>
</dbReference>
<dbReference type="GO" id="GO:0008270">
    <property type="term" value="F:zinc ion binding"/>
    <property type="evidence" value="ECO:0007669"/>
    <property type="project" value="UniProtKB-KW"/>
</dbReference>
<dbReference type="InterPro" id="IPR048324">
    <property type="entry name" value="ZSWIM1-3_RNaseH-like"/>
</dbReference>
<keyword evidence="9" id="KW-1185">Reference proteome</keyword>
<keyword evidence="4" id="KW-0479">Metal-binding</keyword>
<dbReference type="PROSITE" id="PS50966">
    <property type="entry name" value="ZF_SWIM"/>
    <property type="match status" value="1"/>
</dbReference>
<dbReference type="OrthoDB" id="125488at2759"/>
<dbReference type="GO" id="GO:0008234">
    <property type="term" value="F:cysteine-type peptidase activity"/>
    <property type="evidence" value="ECO:0007669"/>
    <property type="project" value="InterPro"/>
</dbReference>
<dbReference type="InterPro" id="IPR038765">
    <property type="entry name" value="Papain-like_cys_pep_sf"/>
</dbReference>
<accession>A0A225W756</accession>
<proteinExistence type="inferred from homology"/>
<dbReference type="InterPro" id="IPR007527">
    <property type="entry name" value="Znf_SWIM"/>
</dbReference>
<feature type="region of interest" description="Disordered" evidence="5">
    <location>
        <begin position="448"/>
        <end position="467"/>
    </location>
</feature>
<name>A0A225W756_9STRA</name>
<feature type="compositionally biased region" description="Polar residues" evidence="5">
    <location>
        <begin position="500"/>
        <end position="509"/>
    </location>
</feature>
<feature type="region of interest" description="Disordered" evidence="5">
    <location>
        <begin position="500"/>
        <end position="585"/>
    </location>
</feature>
<protein>
    <recommendedName>
        <fullName evidence="10">SWIM-type domain-containing protein</fullName>
    </recommendedName>
</protein>
<evidence type="ECO:0000313" key="9">
    <source>
        <dbReference type="Proteomes" id="UP000198211"/>
    </source>
</evidence>
<keyword evidence="4" id="KW-0862">Zinc</keyword>
<dbReference type="Pfam" id="PF02902">
    <property type="entry name" value="Peptidase_C48"/>
    <property type="match status" value="1"/>
</dbReference>
<evidence type="ECO:0000259" key="6">
    <source>
        <dbReference type="PROSITE" id="PS50600"/>
    </source>
</evidence>
<feature type="compositionally biased region" description="Basic residues" evidence="5">
    <location>
        <begin position="564"/>
        <end position="579"/>
    </location>
</feature>
<feature type="domain" description="Ubiquitin-like protease family profile" evidence="6">
    <location>
        <begin position="749"/>
        <end position="905"/>
    </location>
</feature>
<evidence type="ECO:0000313" key="8">
    <source>
        <dbReference type="EMBL" id="OWZ12660.1"/>
    </source>
</evidence>
<evidence type="ECO:0000256" key="3">
    <source>
        <dbReference type="ARBA" id="ARBA00022801"/>
    </source>
</evidence>
<evidence type="ECO:0000256" key="1">
    <source>
        <dbReference type="ARBA" id="ARBA00005234"/>
    </source>
</evidence>
<evidence type="ECO:0000256" key="5">
    <source>
        <dbReference type="SAM" id="MobiDB-lite"/>
    </source>
</evidence>
<dbReference type="InterPro" id="IPR003653">
    <property type="entry name" value="Peptidase_C48_C"/>
</dbReference>
<evidence type="ECO:0000259" key="7">
    <source>
        <dbReference type="PROSITE" id="PS50966"/>
    </source>
</evidence>
<feature type="domain" description="SWIM-type" evidence="7">
    <location>
        <begin position="321"/>
        <end position="353"/>
    </location>
</feature>
<dbReference type="GO" id="GO:0006508">
    <property type="term" value="P:proteolysis"/>
    <property type="evidence" value="ECO:0007669"/>
    <property type="project" value="UniProtKB-KW"/>
</dbReference>
<keyword evidence="2" id="KW-0645">Protease</keyword>
<dbReference type="PROSITE" id="PS50600">
    <property type="entry name" value="ULP_PROTEASE"/>
    <property type="match status" value="1"/>
</dbReference>
<comment type="caution">
    <text evidence="8">The sequence shown here is derived from an EMBL/GenBank/DDBJ whole genome shotgun (WGS) entry which is preliminary data.</text>
</comment>
<dbReference type="STRING" id="4795.A0A225W756"/>
<dbReference type="SUPFAM" id="SSF54001">
    <property type="entry name" value="Cysteine proteinases"/>
    <property type="match status" value="1"/>
</dbReference>